<evidence type="ECO:0000256" key="2">
    <source>
        <dbReference type="ARBA" id="ARBA00009993"/>
    </source>
</evidence>
<gene>
    <name evidence="6" type="ORF">BC938DRAFT_482552</name>
</gene>
<dbReference type="GO" id="GO:0006511">
    <property type="term" value="P:ubiquitin-dependent protein catabolic process"/>
    <property type="evidence" value="ECO:0007669"/>
    <property type="project" value="InterPro"/>
</dbReference>
<dbReference type="Pfam" id="PF03931">
    <property type="entry name" value="Skp1_POZ"/>
    <property type="match status" value="1"/>
</dbReference>
<dbReference type="AlphaFoldDB" id="A0A433QDV0"/>
<comment type="subcellular location">
    <subcellularLocation>
        <location evidence="1">Nucleus</location>
    </subcellularLocation>
</comment>
<keyword evidence="7" id="KW-1185">Reference proteome</keyword>
<dbReference type="InterPro" id="IPR016073">
    <property type="entry name" value="Skp1_comp_POZ"/>
</dbReference>
<dbReference type="SUPFAM" id="SSF54695">
    <property type="entry name" value="POZ domain"/>
    <property type="match status" value="1"/>
</dbReference>
<dbReference type="PANTHER" id="PTHR20648">
    <property type="entry name" value="ELONGIN-C"/>
    <property type="match status" value="1"/>
</dbReference>
<keyword evidence="4" id="KW-0539">Nucleus</keyword>
<dbReference type="Gene3D" id="3.30.710.10">
    <property type="entry name" value="Potassium Channel Kv1.1, Chain A"/>
    <property type="match status" value="2"/>
</dbReference>
<dbReference type="InterPro" id="IPR011333">
    <property type="entry name" value="SKP1/BTB/POZ_sf"/>
</dbReference>
<evidence type="ECO:0000256" key="3">
    <source>
        <dbReference type="ARBA" id="ARBA00021347"/>
    </source>
</evidence>
<evidence type="ECO:0000259" key="5">
    <source>
        <dbReference type="Pfam" id="PF03931"/>
    </source>
</evidence>
<name>A0A433QDV0_9FUNG</name>
<reference evidence="6 7" key="1">
    <citation type="journal article" date="2018" name="New Phytol.">
        <title>Phylogenomics of Endogonaceae and evolution of mycorrhizas within Mucoromycota.</title>
        <authorList>
            <person name="Chang Y."/>
            <person name="Desiro A."/>
            <person name="Na H."/>
            <person name="Sandor L."/>
            <person name="Lipzen A."/>
            <person name="Clum A."/>
            <person name="Barry K."/>
            <person name="Grigoriev I.V."/>
            <person name="Martin F.M."/>
            <person name="Stajich J.E."/>
            <person name="Smith M.E."/>
            <person name="Bonito G."/>
            <person name="Spatafora J.W."/>
        </authorList>
    </citation>
    <scope>NUCLEOTIDE SEQUENCE [LARGE SCALE GENOMIC DNA]</scope>
    <source>
        <strain evidence="6 7">AD002</strain>
    </source>
</reference>
<dbReference type="EMBL" id="RBNJ01007475">
    <property type="protein sequence ID" value="RUS27932.1"/>
    <property type="molecule type" value="Genomic_DNA"/>
</dbReference>
<accession>A0A433QDV0</accession>
<dbReference type="GO" id="GO:0005634">
    <property type="term" value="C:nucleus"/>
    <property type="evidence" value="ECO:0007669"/>
    <property type="project" value="UniProtKB-SubCell"/>
</dbReference>
<comment type="caution">
    <text evidence="6">The sequence shown here is derived from an EMBL/GenBank/DDBJ whole genome shotgun (WGS) entry which is preliminary data.</text>
</comment>
<evidence type="ECO:0000256" key="4">
    <source>
        <dbReference type="ARBA" id="ARBA00023242"/>
    </source>
</evidence>
<proteinExistence type="inferred from homology"/>
<dbReference type="CDD" id="cd18321">
    <property type="entry name" value="BTB_POZ_EloC"/>
    <property type="match status" value="1"/>
</dbReference>
<dbReference type="FunFam" id="3.30.710.10:FF:000035">
    <property type="entry name" value="Elongin C transcription elongation factor"/>
    <property type="match status" value="1"/>
</dbReference>
<sequence length="145" mass="16434">MANNSDQQQNPEALEFVKLISCDGFEFIVNKEVALRSGTIKNMLSSPGQFTESVQNEVVFRDIKHNTNSTTEIPEFKIDPELALETLMAADFLDCEYAADWDGYKNNICCETLCAFGFDIIFTMTQSHNTFLLIRLKAHAPWPTK</sequence>
<dbReference type="SMART" id="SM00512">
    <property type="entry name" value="Skp1"/>
    <property type="match status" value="1"/>
</dbReference>
<dbReference type="Proteomes" id="UP000274822">
    <property type="component" value="Unassembled WGS sequence"/>
</dbReference>
<feature type="domain" description="SKP1 component POZ" evidence="5">
    <location>
        <begin position="16"/>
        <end position="51"/>
    </location>
</feature>
<evidence type="ECO:0000256" key="1">
    <source>
        <dbReference type="ARBA" id="ARBA00004123"/>
    </source>
</evidence>
<dbReference type="InterPro" id="IPR039948">
    <property type="entry name" value="ELC1"/>
</dbReference>
<feature type="non-terminal residue" evidence="6">
    <location>
        <position position="145"/>
    </location>
</feature>
<evidence type="ECO:0000313" key="6">
    <source>
        <dbReference type="EMBL" id="RUS27932.1"/>
    </source>
</evidence>
<protein>
    <recommendedName>
        <fullName evidence="3">Elongin-C</fullName>
    </recommendedName>
</protein>
<dbReference type="InterPro" id="IPR001232">
    <property type="entry name" value="SKP1-like"/>
</dbReference>
<evidence type="ECO:0000313" key="7">
    <source>
        <dbReference type="Proteomes" id="UP000274822"/>
    </source>
</evidence>
<organism evidence="6 7">
    <name type="scientific">Jimgerdemannia flammicorona</name>
    <dbReference type="NCBI Taxonomy" id="994334"/>
    <lineage>
        <taxon>Eukaryota</taxon>
        <taxon>Fungi</taxon>
        <taxon>Fungi incertae sedis</taxon>
        <taxon>Mucoromycota</taxon>
        <taxon>Mucoromycotina</taxon>
        <taxon>Endogonomycetes</taxon>
        <taxon>Endogonales</taxon>
        <taxon>Endogonaceae</taxon>
        <taxon>Jimgerdemannia</taxon>
    </lineage>
</organism>
<comment type="similarity">
    <text evidence="2">Belongs to the SKP1 family.</text>
</comment>